<dbReference type="AlphaFoldDB" id="K6PLC9"/>
<proteinExistence type="inferred from homology"/>
<evidence type="ECO:0000256" key="5">
    <source>
        <dbReference type="ARBA" id="ARBA00022500"/>
    </source>
</evidence>
<keyword evidence="8" id="KW-1133">Transmembrane helix</keyword>
<comment type="similarity">
    <text evidence="3 10">Belongs to the FliL family.</text>
</comment>
<evidence type="ECO:0000256" key="4">
    <source>
        <dbReference type="ARBA" id="ARBA00022475"/>
    </source>
</evidence>
<dbReference type="RefSeq" id="WP_006904965.1">
    <property type="nucleotide sequence ID" value="NZ_JH976536.1"/>
</dbReference>
<dbReference type="GO" id="GO:0006935">
    <property type="term" value="P:chemotaxis"/>
    <property type="evidence" value="ECO:0007669"/>
    <property type="project" value="UniProtKB-KW"/>
</dbReference>
<name>K6PLC9_9FIRM</name>
<evidence type="ECO:0000256" key="1">
    <source>
        <dbReference type="ARBA" id="ARBA00002254"/>
    </source>
</evidence>
<accession>K6PLC9</accession>
<evidence type="ECO:0000256" key="10">
    <source>
        <dbReference type="RuleBase" id="RU364125"/>
    </source>
</evidence>
<evidence type="ECO:0000256" key="7">
    <source>
        <dbReference type="ARBA" id="ARBA00022779"/>
    </source>
</evidence>
<reference evidence="13" key="2">
    <citation type="submission" date="2012-10" db="EMBL/GenBank/DDBJ databases">
        <title>Improved high-quality draft of Thermaerobacter subterraneus C21, DSM 13965.</title>
        <authorList>
            <consortium name="DOE Joint Genome Institute"/>
            <person name="Eisen J."/>
            <person name="Huntemann M."/>
            <person name="Wei C.-L."/>
            <person name="Han J."/>
            <person name="Detter J.C."/>
            <person name="Han C."/>
            <person name="Tapia R."/>
            <person name="Chen A."/>
            <person name="Kyrpides N."/>
            <person name="Mavromatis K."/>
            <person name="Markowitz V."/>
            <person name="Szeto E."/>
            <person name="Ivanova N."/>
            <person name="Mikhailova N."/>
            <person name="Ovchinnikova G."/>
            <person name="Pagani I."/>
            <person name="Pati A."/>
            <person name="Goodwin L."/>
            <person name="Nordberg H.P."/>
            <person name="Cantor M.N."/>
            <person name="Hua S.X."/>
            <person name="Woyke T."/>
            <person name="Eisen J."/>
            <person name="Klenk H.-P."/>
        </authorList>
    </citation>
    <scope>NUCLEOTIDE SEQUENCE [LARGE SCALE GENOMIC DNA]</scope>
    <source>
        <strain evidence="13">DSM 13965</strain>
    </source>
</reference>
<dbReference type="Pfam" id="PF03748">
    <property type="entry name" value="FliL"/>
    <property type="match status" value="1"/>
</dbReference>
<keyword evidence="9 10" id="KW-0472">Membrane</keyword>
<protein>
    <recommendedName>
        <fullName evidence="10">Flagellar protein FliL</fullName>
    </recommendedName>
</protein>
<keyword evidence="13" id="KW-0969">Cilium</keyword>
<evidence type="ECO:0000256" key="3">
    <source>
        <dbReference type="ARBA" id="ARBA00008281"/>
    </source>
</evidence>
<evidence type="ECO:0000256" key="2">
    <source>
        <dbReference type="ARBA" id="ARBA00004162"/>
    </source>
</evidence>
<dbReference type="STRING" id="867903.ThesuDRAFT_00267"/>
<evidence type="ECO:0000256" key="12">
    <source>
        <dbReference type="SAM" id="SignalP"/>
    </source>
</evidence>
<comment type="function">
    <text evidence="1 10">Controls the rotational direction of flagella during chemotaxis.</text>
</comment>
<keyword evidence="13" id="KW-0282">Flagellum</keyword>
<feature type="signal peptide" evidence="12">
    <location>
        <begin position="1"/>
        <end position="25"/>
    </location>
</feature>
<evidence type="ECO:0000256" key="6">
    <source>
        <dbReference type="ARBA" id="ARBA00022692"/>
    </source>
</evidence>
<evidence type="ECO:0000256" key="9">
    <source>
        <dbReference type="ARBA" id="ARBA00023136"/>
    </source>
</evidence>
<keyword evidence="14" id="KW-1185">Reference proteome</keyword>
<gene>
    <name evidence="13" type="ORF">ThesuDRAFT_00267</name>
</gene>
<keyword evidence="5 10" id="KW-0145">Chemotaxis</keyword>
<dbReference type="GO" id="GO:0071973">
    <property type="term" value="P:bacterial-type flagellum-dependent cell motility"/>
    <property type="evidence" value="ECO:0007669"/>
    <property type="project" value="InterPro"/>
</dbReference>
<feature type="chain" id="PRO_5003895436" description="Flagellar protein FliL" evidence="12">
    <location>
        <begin position="26"/>
        <end position="164"/>
    </location>
</feature>
<feature type="region of interest" description="Disordered" evidence="11">
    <location>
        <begin position="119"/>
        <end position="151"/>
    </location>
</feature>
<evidence type="ECO:0000256" key="11">
    <source>
        <dbReference type="SAM" id="MobiDB-lite"/>
    </source>
</evidence>
<dbReference type="OrthoDB" id="2087278at2"/>
<keyword evidence="6" id="KW-0812">Transmembrane</keyword>
<dbReference type="GO" id="GO:0005886">
    <property type="term" value="C:plasma membrane"/>
    <property type="evidence" value="ECO:0007669"/>
    <property type="project" value="UniProtKB-SubCell"/>
</dbReference>
<sequence>MKGKVRLLLIVVVTAVAAAARTWWAATRAGAGEPPPPPEPVDVALEPFTTNLRDGRVVQVALVLRVAGEEAAKALEHGGMAEVRHQVYRVLRGMTAADLAGAGGMDRLQQALRAVLAGQGGGSGHGQGNPGTGSGLPAGSGTGGHAPGGGLPIQDVLITDLIVQ</sequence>
<organism evidence="13 14">
    <name type="scientific">Thermaerobacter subterraneus DSM 13965</name>
    <dbReference type="NCBI Taxonomy" id="867903"/>
    <lineage>
        <taxon>Bacteria</taxon>
        <taxon>Bacillati</taxon>
        <taxon>Bacillota</taxon>
        <taxon>Clostridia</taxon>
        <taxon>Eubacteriales</taxon>
        <taxon>Clostridiales Family XVII. Incertae Sedis</taxon>
        <taxon>Thermaerobacter</taxon>
    </lineage>
</organism>
<dbReference type="GO" id="GO:0009425">
    <property type="term" value="C:bacterial-type flagellum basal body"/>
    <property type="evidence" value="ECO:0007669"/>
    <property type="project" value="InterPro"/>
</dbReference>
<dbReference type="eggNOG" id="COG1580">
    <property type="taxonomic scope" value="Bacteria"/>
</dbReference>
<comment type="subcellular location">
    <subcellularLocation>
        <location evidence="2">Cell membrane</location>
        <topology evidence="2">Single-pass membrane protein</topology>
    </subcellularLocation>
</comment>
<dbReference type="HOGENOM" id="CLU_1618233_0_0_9"/>
<evidence type="ECO:0000313" key="14">
    <source>
        <dbReference type="Proteomes" id="UP000005710"/>
    </source>
</evidence>
<evidence type="ECO:0000313" key="13">
    <source>
        <dbReference type="EMBL" id="EKP93672.1"/>
    </source>
</evidence>
<keyword evidence="4 10" id="KW-1003">Cell membrane</keyword>
<evidence type="ECO:0000256" key="8">
    <source>
        <dbReference type="ARBA" id="ARBA00022989"/>
    </source>
</evidence>
<dbReference type="Proteomes" id="UP000005710">
    <property type="component" value="Unassembled WGS sequence"/>
</dbReference>
<dbReference type="InterPro" id="IPR005503">
    <property type="entry name" value="FliL"/>
</dbReference>
<keyword evidence="13" id="KW-0966">Cell projection</keyword>
<dbReference type="EMBL" id="AENY02000005">
    <property type="protein sequence ID" value="EKP93672.1"/>
    <property type="molecule type" value="Genomic_DNA"/>
</dbReference>
<reference evidence="13" key="1">
    <citation type="submission" date="2010-10" db="EMBL/GenBank/DDBJ databases">
        <authorList>
            <consortium name="US DOE Joint Genome Institute (JGI-PGF)"/>
            <person name="Lucas S."/>
            <person name="Copeland A."/>
            <person name="Lapidus A."/>
            <person name="Bruce D."/>
            <person name="Goodwin L."/>
            <person name="Pitluck S."/>
            <person name="Kyrpides N."/>
            <person name="Mavromatis K."/>
            <person name="Detter J.C."/>
            <person name="Han C."/>
            <person name="Land M."/>
            <person name="Hauser L."/>
            <person name="Markowitz V."/>
            <person name="Cheng J.-F."/>
            <person name="Hugenholtz P."/>
            <person name="Woyke T."/>
            <person name="Wu D."/>
            <person name="Pukall R."/>
            <person name="Wahrenburg C."/>
            <person name="Brambilla E."/>
            <person name="Klenk H.-P."/>
            <person name="Eisen J.A."/>
        </authorList>
    </citation>
    <scope>NUCLEOTIDE SEQUENCE [LARGE SCALE GENOMIC DNA]</scope>
    <source>
        <strain evidence="13">DSM 13965</strain>
    </source>
</reference>
<keyword evidence="12" id="KW-0732">Signal</keyword>
<keyword evidence="7 10" id="KW-0283">Flagellar rotation</keyword>
<comment type="caution">
    <text evidence="13">The sequence shown here is derived from an EMBL/GenBank/DDBJ whole genome shotgun (WGS) entry which is preliminary data.</text>
</comment>